<protein>
    <submittedName>
        <fullName evidence="8">Uncharacterized protein</fullName>
    </submittedName>
</protein>
<keyword evidence="4" id="KW-0808">Transferase</keyword>
<evidence type="ECO:0000256" key="6">
    <source>
        <dbReference type="ARBA" id="ARBA00022989"/>
    </source>
</evidence>
<name>A0A0D8XTN0_DICVI</name>
<evidence type="ECO:0000256" key="4">
    <source>
        <dbReference type="ARBA" id="ARBA00022679"/>
    </source>
</evidence>
<organism evidence="8 9">
    <name type="scientific">Dictyocaulus viviparus</name>
    <name type="common">Bovine lungworm</name>
    <dbReference type="NCBI Taxonomy" id="29172"/>
    <lineage>
        <taxon>Eukaryota</taxon>
        <taxon>Metazoa</taxon>
        <taxon>Ecdysozoa</taxon>
        <taxon>Nematoda</taxon>
        <taxon>Chromadorea</taxon>
        <taxon>Rhabditida</taxon>
        <taxon>Rhabditina</taxon>
        <taxon>Rhabditomorpha</taxon>
        <taxon>Strongyloidea</taxon>
        <taxon>Metastrongylidae</taxon>
        <taxon>Dictyocaulus</taxon>
    </lineage>
</organism>
<dbReference type="GO" id="GO:0005743">
    <property type="term" value="C:mitochondrial inner membrane"/>
    <property type="evidence" value="ECO:0007669"/>
    <property type="project" value="TreeGrafter"/>
</dbReference>
<proteinExistence type="inferred from homology"/>
<gene>
    <name evidence="8" type="ORF">DICVIV_06065</name>
</gene>
<dbReference type="InterPro" id="IPR000537">
    <property type="entry name" value="UbiA_prenyltransferase"/>
</dbReference>
<reference evidence="9" key="2">
    <citation type="journal article" date="2016" name="Sci. Rep.">
        <title>Dictyocaulus viviparus genome, variome and transcriptome elucidate lungworm biology and support future intervention.</title>
        <authorList>
            <person name="McNulty S.N."/>
            <person name="Strube C."/>
            <person name="Rosa B.A."/>
            <person name="Martin J.C."/>
            <person name="Tyagi R."/>
            <person name="Choi Y.J."/>
            <person name="Wang Q."/>
            <person name="Hallsworth Pepin K."/>
            <person name="Zhang X."/>
            <person name="Ozersky P."/>
            <person name="Wilson R.K."/>
            <person name="Sternberg P.W."/>
            <person name="Gasser R.B."/>
            <person name="Mitreva M."/>
        </authorList>
    </citation>
    <scope>NUCLEOTIDE SEQUENCE [LARGE SCALE GENOMIC DNA]</scope>
    <source>
        <strain evidence="9">HannoverDv2000</strain>
    </source>
</reference>
<dbReference type="Pfam" id="PF01040">
    <property type="entry name" value="UbiA"/>
    <property type="match status" value="1"/>
</dbReference>
<comment type="subcellular location">
    <subcellularLocation>
        <location evidence="2">Membrane</location>
        <topology evidence="2">Multi-pass membrane protein</topology>
    </subcellularLocation>
</comment>
<dbReference type="EMBL" id="KN716290">
    <property type="protein sequence ID" value="KJH47870.1"/>
    <property type="molecule type" value="Genomic_DNA"/>
</dbReference>
<dbReference type="InterPro" id="IPR039653">
    <property type="entry name" value="Prenyltransferase"/>
</dbReference>
<keyword evidence="9" id="KW-1185">Reference proteome</keyword>
<dbReference type="GO" id="GO:0016765">
    <property type="term" value="F:transferase activity, transferring alkyl or aryl (other than methyl) groups"/>
    <property type="evidence" value="ECO:0007669"/>
    <property type="project" value="InterPro"/>
</dbReference>
<keyword evidence="7" id="KW-0472">Membrane</keyword>
<dbReference type="AlphaFoldDB" id="A0A0D8XTN0"/>
<dbReference type="InterPro" id="IPR044878">
    <property type="entry name" value="UbiA_sf"/>
</dbReference>
<dbReference type="OrthoDB" id="18170at2759"/>
<keyword evidence="5" id="KW-0812">Transmembrane</keyword>
<evidence type="ECO:0000256" key="3">
    <source>
        <dbReference type="ARBA" id="ARBA00005985"/>
    </source>
</evidence>
<comment type="similarity">
    <text evidence="3">Belongs to the UbiA prenyltransferase family.</text>
</comment>
<evidence type="ECO:0000256" key="2">
    <source>
        <dbReference type="ARBA" id="ARBA00004141"/>
    </source>
</evidence>
<dbReference type="PANTHER" id="PTHR11048">
    <property type="entry name" value="PRENYLTRANSFERASES"/>
    <property type="match status" value="1"/>
</dbReference>
<comment type="cofactor">
    <cofactor evidence="1">
        <name>Mg(2+)</name>
        <dbReference type="ChEBI" id="CHEBI:18420"/>
    </cofactor>
</comment>
<reference evidence="8 9" key="1">
    <citation type="submission" date="2013-11" db="EMBL/GenBank/DDBJ databases">
        <title>Draft genome of the bovine lungworm Dictyocaulus viviparus.</title>
        <authorList>
            <person name="Mitreva M."/>
        </authorList>
    </citation>
    <scope>NUCLEOTIDE SEQUENCE [LARGE SCALE GENOMIC DNA]</scope>
    <source>
        <strain evidence="8 9">HannoverDv2000</strain>
    </source>
</reference>
<dbReference type="STRING" id="29172.A0A0D8XTN0"/>
<dbReference type="Proteomes" id="UP000053766">
    <property type="component" value="Unassembled WGS sequence"/>
</dbReference>
<dbReference type="GO" id="GO:0006744">
    <property type="term" value="P:ubiquinone biosynthetic process"/>
    <property type="evidence" value="ECO:0007669"/>
    <property type="project" value="TreeGrafter"/>
</dbReference>
<dbReference type="Gene3D" id="1.10.357.140">
    <property type="entry name" value="UbiA prenyltransferase"/>
    <property type="match status" value="1"/>
</dbReference>
<evidence type="ECO:0000313" key="8">
    <source>
        <dbReference type="EMBL" id="KJH47870.1"/>
    </source>
</evidence>
<keyword evidence="6" id="KW-1133">Transmembrane helix</keyword>
<evidence type="ECO:0000256" key="7">
    <source>
        <dbReference type="ARBA" id="ARBA00023136"/>
    </source>
</evidence>
<dbReference type="PANTHER" id="PTHR11048:SF28">
    <property type="entry name" value="4-HYDROXYBENZOATE POLYPRENYLTRANSFERASE, MITOCHONDRIAL"/>
    <property type="match status" value="1"/>
</dbReference>
<sequence>MIRRLMTKLDYPVYLAECNVMCAQIPSASDLVSNSPSTLQPYLRLMRVDKPIGTWLLYWPCTWSIGLATPAGELPSFYYLALFGAGALLMRSAGCIINDLWDKDYDKQPRYLVGDQDYEDELDAFEAYCDHEIFDKPTYAFAA</sequence>
<evidence type="ECO:0000256" key="5">
    <source>
        <dbReference type="ARBA" id="ARBA00022692"/>
    </source>
</evidence>
<accession>A0A0D8XTN0</accession>
<evidence type="ECO:0000313" key="9">
    <source>
        <dbReference type="Proteomes" id="UP000053766"/>
    </source>
</evidence>
<evidence type="ECO:0000256" key="1">
    <source>
        <dbReference type="ARBA" id="ARBA00001946"/>
    </source>
</evidence>